<gene>
    <name evidence="1" type="ORF">RhiirA5_431679</name>
</gene>
<proteinExistence type="predicted"/>
<dbReference type="Proteomes" id="UP000232722">
    <property type="component" value="Unassembled WGS sequence"/>
</dbReference>
<dbReference type="AlphaFoldDB" id="A0A2N0NUK3"/>
<organism evidence="1 2">
    <name type="scientific">Rhizophagus irregularis</name>
    <dbReference type="NCBI Taxonomy" id="588596"/>
    <lineage>
        <taxon>Eukaryota</taxon>
        <taxon>Fungi</taxon>
        <taxon>Fungi incertae sedis</taxon>
        <taxon>Mucoromycota</taxon>
        <taxon>Glomeromycotina</taxon>
        <taxon>Glomeromycetes</taxon>
        <taxon>Glomerales</taxon>
        <taxon>Glomeraceae</taxon>
        <taxon>Rhizophagus</taxon>
    </lineage>
</organism>
<evidence type="ECO:0000313" key="1">
    <source>
        <dbReference type="EMBL" id="PKB98248.1"/>
    </source>
</evidence>
<protein>
    <submittedName>
        <fullName evidence="1">Uncharacterized protein</fullName>
    </submittedName>
</protein>
<reference evidence="1 2" key="1">
    <citation type="submission" date="2016-04" db="EMBL/GenBank/DDBJ databases">
        <title>Genome analyses suggest a sexual origin of heterokaryosis in a supposedly ancient asexual fungus.</title>
        <authorList>
            <person name="Ropars J."/>
            <person name="Sedzielewska K."/>
            <person name="Noel J."/>
            <person name="Charron P."/>
            <person name="Farinelli L."/>
            <person name="Marton T."/>
            <person name="Kruger M."/>
            <person name="Pelin A."/>
            <person name="Brachmann A."/>
            <person name="Corradi N."/>
        </authorList>
    </citation>
    <scope>NUCLEOTIDE SEQUENCE [LARGE SCALE GENOMIC DNA]</scope>
    <source>
        <strain evidence="1 2">A5</strain>
    </source>
</reference>
<sequence>MNRIKISFGFWQEQGTQNQSYTSLMEGDKEIVLKNFNFGVVFNEEHAFLINRLWRDFYQLYINMKSNKTNPSQFANQTKEWLDLFLTPSQGEPNTINFKMVNHLPEFVEWHQKFGLGAFSCSPVEKKNHDQVSAFFRKTMKDGGKGMEPFSKFYIMKIDHCILLKSVP</sequence>
<accession>A0A2N0NUK3</accession>
<reference evidence="1 2" key="2">
    <citation type="submission" date="2017-09" db="EMBL/GenBank/DDBJ databases">
        <title>Extensive intraspecific genome diversity in a model arbuscular mycorrhizal fungus.</title>
        <authorList>
            <person name="Chen E.C."/>
            <person name="Morin E."/>
            <person name="Beaudet D."/>
            <person name="Noel J."/>
            <person name="Ndikumana S."/>
            <person name="Charron P."/>
            <person name="St-Onge C."/>
            <person name="Giorgi J."/>
            <person name="Grigoriev I.V."/>
            <person name="Roux C."/>
            <person name="Martin F.M."/>
            <person name="Corradi N."/>
        </authorList>
    </citation>
    <scope>NUCLEOTIDE SEQUENCE [LARGE SCALE GENOMIC DNA]</scope>
    <source>
        <strain evidence="1 2">A5</strain>
    </source>
</reference>
<evidence type="ECO:0000313" key="2">
    <source>
        <dbReference type="Proteomes" id="UP000232722"/>
    </source>
</evidence>
<dbReference type="EMBL" id="LLXJ01002728">
    <property type="protein sequence ID" value="PKB98248.1"/>
    <property type="molecule type" value="Genomic_DNA"/>
</dbReference>
<comment type="caution">
    <text evidence="1">The sequence shown here is derived from an EMBL/GenBank/DDBJ whole genome shotgun (WGS) entry which is preliminary data.</text>
</comment>
<dbReference type="VEuPathDB" id="FungiDB:RhiirA1_475743"/>
<name>A0A2N0NUK3_9GLOM</name>